<dbReference type="Proteomes" id="UP001139981">
    <property type="component" value="Unassembled WGS sequence"/>
</dbReference>
<evidence type="ECO:0000313" key="2">
    <source>
        <dbReference type="Proteomes" id="UP001139981"/>
    </source>
</evidence>
<comment type="caution">
    <text evidence="1">The sequence shown here is derived from an EMBL/GenBank/DDBJ whole genome shotgun (WGS) entry which is preliminary data.</text>
</comment>
<organism evidence="1 2">
    <name type="scientific">Coemansia aciculifera</name>
    <dbReference type="NCBI Taxonomy" id="417176"/>
    <lineage>
        <taxon>Eukaryota</taxon>
        <taxon>Fungi</taxon>
        <taxon>Fungi incertae sedis</taxon>
        <taxon>Zoopagomycota</taxon>
        <taxon>Kickxellomycotina</taxon>
        <taxon>Kickxellomycetes</taxon>
        <taxon>Kickxellales</taxon>
        <taxon>Kickxellaceae</taxon>
        <taxon>Coemansia</taxon>
    </lineage>
</organism>
<dbReference type="EC" id="2.7.11.1" evidence="1"/>
<sequence>MFQPLLDVTAVGALIDTFAEHRPVTTPVTLPATPKPAAVSDTDGPKQRIIGGLRRATTVISSNRHKLKMLRRRKSTDMLSAIESLQNSEHAPSPDAAPAPAPAPPSPPPPTNRVRRAGTLNILPSAQAAAAATPPPLKRTPTQTNSSAAASIGYTPIAVSLKSTRSRQFLLNTPLGEFEVIRTLGQGSYGKVKLMRSALTAEQFAVKIIKRYPPYKHRRGHAEYRKAKTLDRRVVREANLAAILGQLHPHIVPLHDFRVTDTHFYLFYAYVDGVTLAERVGSGGLSECEARAVFKPVVETIRFCHQYSVIHRDIKLENVLIDYADEAQDAWPLLGRGNASAPGASQQQQQQQRPLAANLHNNQSASNLDVSSSSPADYRSASVFEGRIKIIDFGLANFFDGTSLMET</sequence>
<keyword evidence="1" id="KW-0418">Kinase</keyword>
<reference evidence="1" key="1">
    <citation type="submission" date="2022-07" db="EMBL/GenBank/DDBJ databases">
        <title>Phylogenomic reconstructions and comparative analyses of Kickxellomycotina fungi.</title>
        <authorList>
            <person name="Reynolds N.K."/>
            <person name="Stajich J.E."/>
            <person name="Barry K."/>
            <person name="Grigoriev I.V."/>
            <person name="Crous P."/>
            <person name="Smith M.E."/>
        </authorList>
    </citation>
    <scope>NUCLEOTIDE SEQUENCE</scope>
    <source>
        <strain evidence="1">CBS 190363</strain>
    </source>
</reference>
<keyword evidence="2" id="KW-1185">Reference proteome</keyword>
<dbReference type="EMBL" id="JANBVB010002744">
    <property type="protein sequence ID" value="KAJ2882726.1"/>
    <property type="molecule type" value="Genomic_DNA"/>
</dbReference>
<gene>
    <name evidence="1" type="primary">KIN2_2</name>
    <name evidence="1" type="ORF">IWW38_005623</name>
</gene>
<evidence type="ECO:0000313" key="1">
    <source>
        <dbReference type="EMBL" id="KAJ2882726.1"/>
    </source>
</evidence>
<proteinExistence type="predicted"/>
<accession>A0ACC1LU64</accession>
<name>A0ACC1LU64_9FUNG</name>
<protein>
    <submittedName>
        <fullName evidence="1">Serine/threonine-protein kinase</fullName>
        <ecNumber evidence="1">2.7.11.1</ecNumber>
    </submittedName>
</protein>
<keyword evidence="1" id="KW-0808">Transferase</keyword>
<feature type="non-terminal residue" evidence="1">
    <location>
        <position position="407"/>
    </location>
</feature>